<evidence type="ECO:0000313" key="11">
    <source>
        <dbReference type="Proteomes" id="UP000478483"/>
    </source>
</evidence>
<dbReference type="EMBL" id="QRQN01000003">
    <property type="protein sequence ID" value="RHN11154.1"/>
    <property type="molecule type" value="Genomic_DNA"/>
</dbReference>
<evidence type="ECO:0000259" key="3">
    <source>
        <dbReference type="SMART" id="SM01208"/>
    </source>
</evidence>
<dbReference type="EMBL" id="QRID01000015">
    <property type="protein sequence ID" value="RHG26672.1"/>
    <property type="molecule type" value="Genomic_DNA"/>
</dbReference>
<evidence type="ECO:0000256" key="2">
    <source>
        <dbReference type="SAM" id="SignalP"/>
    </source>
</evidence>
<evidence type="ECO:0000313" key="9">
    <source>
        <dbReference type="Proteomes" id="UP000283586"/>
    </source>
</evidence>
<feature type="domain" description="G5" evidence="3">
    <location>
        <begin position="371"/>
        <end position="447"/>
    </location>
</feature>
<dbReference type="Proteomes" id="UP000283586">
    <property type="component" value="Unassembled WGS sequence"/>
</dbReference>
<sequence length="514" mass="54384">MKKTGKILAALGLAVAFGAILNPTQAKAEDTDRIAQGVYIGNIDVGGMTEQEALNAVTDYVNNAGEAVFTLTAGEHSTQVKASDLALEFTDMNVVSEAMDVGKSGNLIKKYKDKKDLENGSVVIDMVLNVDHDTVSELLAEKADELDQKAVDNGLVRENGTFKIIKGSQGVEVNVEKSIAAIENYVSNDWDGQGGNIELTAEIVEPKGSEEELSKVKDLLGGFNTNYSSSTQNRCDNIATAAGKINGTVLYPGEEFSVYETIGPLDAANGYELAGAYENGQTVQSYGGGVCQVSTTLYNAVILAELEVTERSNHSMIVTYVKPSMDAAIAGDYKDLKFVNNQDVPIYIEGYTSGKNVYFNIYGEETRPANRKVTYESEVVSEQDPGTQFVATGDPVGTMSVSQGKHVGYVAQLWKVVTVDGVEESREVFNKSTYKASPKIVNVGTASEDPNASATIGAALATGDEGTIYAAVAQFTAAAAATPEQPAENQSAEEQAIVGDGQVDVSGDNGGNGQ</sequence>
<dbReference type="PaxDb" id="166486-ERS852572_02072"/>
<evidence type="ECO:0000313" key="5">
    <source>
        <dbReference type="EMBL" id="MTR84730.1"/>
    </source>
</evidence>
<dbReference type="InterPro" id="IPR007391">
    <property type="entry name" value="Vancomycin_resist_VanW"/>
</dbReference>
<proteinExistence type="predicted"/>
<dbReference type="EMBL" id="CYXZ01000014">
    <property type="protein sequence ID" value="CUN13391.1"/>
    <property type="molecule type" value="Genomic_DNA"/>
</dbReference>
<dbReference type="EMBL" id="WNAJ01000005">
    <property type="protein sequence ID" value="MTR84730.1"/>
    <property type="molecule type" value="Genomic_DNA"/>
</dbReference>
<dbReference type="AlphaFoldDB" id="A0A173UEL5"/>
<accession>A0A173UEL5</accession>
<organism evidence="4 8">
    <name type="scientific">Roseburia intestinalis</name>
    <dbReference type="NCBI Taxonomy" id="166486"/>
    <lineage>
        <taxon>Bacteria</taxon>
        <taxon>Bacillati</taxon>
        <taxon>Bacillota</taxon>
        <taxon>Clostridia</taxon>
        <taxon>Lachnospirales</taxon>
        <taxon>Lachnospiraceae</taxon>
        <taxon>Roseburia</taxon>
    </lineage>
</organism>
<reference evidence="5 11" key="3">
    <citation type="journal article" date="2019" name="Nat. Med.">
        <title>A library of human gut bacterial isolates paired with longitudinal multiomics data enables mechanistic microbiome research.</title>
        <authorList>
            <person name="Poyet M."/>
            <person name="Groussin M."/>
            <person name="Gibbons S.M."/>
            <person name="Avila-Pacheco J."/>
            <person name="Jiang X."/>
            <person name="Kearney S.M."/>
            <person name="Perrotta A.R."/>
            <person name="Berdy B."/>
            <person name="Zhao S."/>
            <person name="Lieberman T.D."/>
            <person name="Swanson P.K."/>
            <person name="Smith M."/>
            <person name="Roesemann S."/>
            <person name="Alexander J.E."/>
            <person name="Rich S.A."/>
            <person name="Livny J."/>
            <person name="Vlamakis H."/>
            <person name="Clish C."/>
            <person name="Bullock K."/>
            <person name="Deik A."/>
            <person name="Scott J."/>
            <person name="Pierce K.A."/>
            <person name="Xavier R.J."/>
            <person name="Alm E.J."/>
        </authorList>
    </citation>
    <scope>NUCLEOTIDE SEQUENCE [LARGE SCALE GENOMIC DNA]</scope>
    <source>
        <strain evidence="5 11">BIOML-A1</strain>
    </source>
</reference>
<dbReference type="Proteomes" id="UP000095350">
    <property type="component" value="Unassembled WGS sequence"/>
</dbReference>
<dbReference type="PANTHER" id="PTHR35788">
    <property type="entry name" value="EXPORTED PROTEIN-RELATED"/>
    <property type="match status" value="1"/>
</dbReference>
<name>A0A173UEL5_9FIRM</name>
<evidence type="ECO:0000313" key="7">
    <source>
        <dbReference type="EMBL" id="RHN11154.1"/>
    </source>
</evidence>
<keyword evidence="1 2" id="KW-0732">Signal</keyword>
<protein>
    <submittedName>
        <fullName evidence="4">Uncharacterized vancomycin resistance protein</fullName>
    </submittedName>
</protein>
<reference evidence="9 10" key="2">
    <citation type="submission" date="2018-08" db="EMBL/GenBank/DDBJ databases">
        <title>A genome reference for cultivated species of the human gut microbiota.</title>
        <authorList>
            <person name="Zou Y."/>
            <person name="Xue W."/>
            <person name="Luo G."/>
        </authorList>
    </citation>
    <scope>NUCLEOTIDE SEQUENCE [LARGE SCALE GENOMIC DNA]</scope>
    <source>
        <strain evidence="7 9">AF31-21AC</strain>
        <strain evidence="6 10">AM22-21LB</strain>
    </source>
</reference>
<dbReference type="Pfam" id="PF07501">
    <property type="entry name" value="G5"/>
    <property type="match status" value="1"/>
</dbReference>
<dbReference type="OrthoDB" id="9797191at2"/>
<dbReference type="InterPro" id="IPR011098">
    <property type="entry name" value="G5_dom"/>
</dbReference>
<dbReference type="RefSeq" id="WP_015560215.1">
    <property type="nucleotide sequence ID" value="NZ_CABIYH010000014.1"/>
</dbReference>
<evidence type="ECO:0000256" key="1">
    <source>
        <dbReference type="ARBA" id="ARBA00022729"/>
    </source>
</evidence>
<feature type="signal peptide" evidence="2">
    <location>
        <begin position="1"/>
        <end position="28"/>
    </location>
</feature>
<reference evidence="4 8" key="1">
    <citation type="submission" date="2015-09" db="EMBL/GenBank/DDBJ databases">
        <authorList>
            <consortium name="Pathogen Informatics"/>
        </authorList>
    </citation>
    <scope>NUCLEOTIDE SEQUENCE [LARGE SCALE GENOMIC DNA]</scope>
    <source>
        <strain evidence="4 8">2789STDY5834960</strain>
    </source>
</reference>
<dbReference type="PANTHER" id="PTHR35788:SF1">
    <property type="entry name" value="EXPORTED PROTEIN"/>
    <property type="match status" value="1"/>
</dbReference>
<dbReference type="InterPro" id="IPR022029">
    <property type="entry name" value="YoaR-like_PG-bd"/>
</dbReference>
<dbReference type="STRING" id="166486.ERS852572_02072"/>
<dbReference type="Pfam" id="PF04294">
    <property type="entry name" value="VanW"/>
    <property type="match status" value="1"/>
</dbReference>
<gene>
    <name evidence="6" type="ORF">DW264_14040</name>
    <name evidence="7" type="ORF">DWZ31_03645</name>
    <name evidence="4" type="ORF">ERS852572_02072</name>
    <name evidence="5" type="ORF">GMD50_06575</name>
</gene>
<dbReference type="Proteomes" id="UP000284051">
    <property type="component" value="Unassembled WGS sequence"/>
</dbReference>
<dbReference type="Pfam" id="PF12229">
    <property type="entry name" value="PG_binding_4"/>
    <property type="match status" value="1"/>
</dbReference>
<dbReference type="Proteomes" id="UP000478483">
    <property type="component" value="Unassembled WGS sequence"/>
</dbReference>
<evidence type="ECO:0000313" key="4">
    <source>
        <dbReference type="EMBL" id="CUN13391.1"/>
    </source>
</evidence>
<evidence type="ECO:0000313" key="6">
    <source>
        <dbReference type="EMBL" id="RHG26672.1"/>
    </source>
</evidence>
<dbReference type="InterPro" id="IPR052913">
    <property type="entry name" value="Glycopeptide_resist_protein"/>
</dbReference>
<evidence type="ECO:0000313" key="8">
    <source>
        <dbReference type="Proteomes" id="UP000095350"/>
    </source>
</evidence>
<evidence type="ECO:0000313" key="10">
    <source>
        <dbReference type="Proteomes" id="UP000284051"/>
    </source>
</evidence>
<feature type="chain" id="PRO_5033731464" evidence="2">
    <location>
        <begin position="29"/>
        <end position="514"/>
    </location>
</feature>
<dbReference type="SMART" id="SM01208">
    <property type="entry name" value="G5"/>
    <property type="match status" value="1"/>
</dbReference>